<organism evidence="5 6">
    <name type="scientific">Hyphococcus aureus</name>
    <dbReference type="NCBI Taxonomy" id="2666033"/>
    <lineage>
        <taxon>Bacteria</taxon>
        <taxon>Pseudomonadati</taxon>
        <taxon>Pseudomonadota</taxon>
        <taxon>Alphaproteobacteria</taxon>
        <taxon>Parvularculales</taxon>
        <taxon>Parvularculaceae</taxon>
        <taxon>Hyphococcus</taxon>
    </lineage>
</organism>
<dbReference type="SUPFAM" id="SSF46785">
    <property type="entry name" value="Winged helix' DNA-binding domain"/>
    <property type="match status" value="1"/>
</dbReference>
<accession>A0ABW1L2F4</accession>
<keyword evidence="1" id="KW-0805">Transcription regulation</keyword>
<dbReference type="Pfam" id="PF13412">
    <property type="entry name" value="HTH_24"/>
    <property type="match status" value="1"/>
</dbReference>
<feature type="domain" description="HTH asnC-type" evidence="4">
    <location>
        <begin position="2"/>
        <end position="63"/>
    </location>
</feature>
<dbReference type="SMART" id="SM00344">
    <property type="entry name" value="HTH_ASNC"/>
    <property type="match status" value="1"/>
</dbReference>
<dbReference type="PROSITE" id="PS50956">
    <property type="entry name" value="HTH_ASNC_2"/>
    <property type="match status" value="1"/>
</dbReference>
<sequence length="162" mass="18166">MLDFIDLKILRALCKNGRITYANLAEQIHLSQTPTLKRVKRIEESGYVTGYTAIVDENRLGGSMNVFVMVTLASQKIATHHEFRKLVADVPQIMECFLTSGDSDYLLRIAVDSMAEYEKILTEKISSVVPVTNIRSSFSLRPVKRETTPPLLSDAASVIYAR</sequence>
<evidence type="ECO:0000256" key="2">
    <source>
        <dbReference type="ARBA" id="ARBA00023125"/>
    </source>
</evidence>
<gene>
    <name evidence="5" type="ORF">ACFMB1_17505</name>
</gene>
<dbReference type="PANTHER" id="PTHR30154">
    <property type="entry name" value="LEUCINE-RESPONSIVE REGULATORY PROTEIN"/>
    <property type="match status" value="1"/>
</dbReference>
<dbReference type="InterPro" id="IPR036390">
    <property type="entry name" value="WH_DNA-bd_sf"/>
</dbReference>
<dbReference type="PANTHER" id="PTHR30154:SF34">
    <property type="entry name" value="TRANSCRIPTIONAL REGULATOR AZLB"/>
    <property type="match status" value="1"/>
</dbReference>
<evidence type="ECO:0000256" key="3">
    <source>
        <dbReference type="ARBA" id="ARBA00023163"/>
    </source>
</evidence>
<reference evidence="5 6" key="1">
    <citation type="submission" date="2024-09" db="EMBL/GenBank/DDBJ databases">
        <authorList>
            <person name="Zhang Z.-H."/>
        </authorList>
    </citation>
    <scope>NUCLEOTIDE SEQUENCE [LARGE SCALE GENOMIC DNA]</scope>
    <source>
        <strain evidence="5 6">HHTR114</strain>
    </source>
</reference>
<name>A0ABW1L2F4_9PROT</name>
<keyword evidence="2" id="KW-0238">DNA-binding</keyword>
<dbReference type="PRINTS" id="PR00033">
    <property type="entry name" value="HTHASNC"/>
</dbReference>
<evidence type="ECO:0000313" key="5">
    <source>
        <dbReference type="EMBL" id="MFC6037358.1"/>
    </source>
</evidence>
<dbReference type="InterPro" id="IPR000485">
    <property type="entry name" value="AsnC-type_HTH_dom"/>
</dbReference>
<keyword evidence="3" id="KW-0804">Transcription</keyword>
<dbReference type="InterPro" id="IPR036388">
    <property type="entry name" value="WH-like_DNA-bd_sf"/>
</dbReference>
<dbReference type="InterPro" id="IPR019887">
    <property type="entry name" value="Tscrpt_reg_AsnC/Lrp_C"/>
</dbReference>
<dbReference type="Proteomes" id="UP001596116">
    <property type="component" value="Unassembled WGS sequence"/>
</dbReference>
<dbReference type="InterPro" id="IPR019888">
    <property type="entry name" value="Tscrpt_reg_AsnC-like"/>
</dbReference>
<protein>
    <submittedName>
        <fullName evidence="5">Lrp/AsnC family transcriptional regulator</fullName>
    </submittedName>
</protein>
<dbReference type="InterPro" id="IPR011008">
    <property type="entry name" value="Dimeric_a/b-barrel"/>
</dbReference>
<dbReference type="Gene3D" id="1.10.10.10">
    <property type="entry name" value="Winged helix-like DNA-binding domain superfamily/Winged helix DNA-binding domain"/>
    <property type="match status" value="1"/>
</dbReference>
<proteinExistence type="predicted"/>
<dbReference type="SUPFAM" id="SSF54909">
    <property type="entry name" value="Dimeric alpha+beta barrel"/>
    <property type="match status" value="1"/>
</dbReference>
<evidence type="ECO:0000259" key="4">
    <source>
        <dbReference type="PROSITE" id="PS50956"/>
    </source>
</evidence>
<evidence type="ECO:0000313" key="6">
    <source>
        <dbReference type="Proteomes" id="UP001596116"/>
    </source>
</evidence>
<evidence type="ECO:0000256" key="1">
    <source>
        <dbReference type="ARBA" id="ARBA00023015"/>
    </source>
</evidence>
<keyword evidence="6" id="KW-1185">Reference proteome</keyword>
<dbReference type="RefSeq" id="WP_379881246.1">
    <property type="nucleotide sequence ID" value="NZ_JBHPON010000003.1"/>
</dbReference>
<dbReference type="EMBL" id="JBHPON010000003">
    <property type="protein sequence ID" value="MFC6037358.1"/>
    <property type="molecule type" value="Genomic_DNA"/>
</dbReference>
<dbReference type="Gene3D" id="3.30.70.920">
    <property type="match status" value="1"/>
</dbReference>
<dbReference type="Pfam" id="PF01037">
    <property type="entry name" value="AsnC_trans_reg"/>
    <property type="match status" value="1"/>
</dbReference>
<comment type="caution">
    <text evidence="5">The sequence shown here is derived from an EMBL/GenBank/DDBJ whole genome shotgun (WGS) entry which is preliminary data.</text>
</comment>